<evidence type="ECO:0000256" key="2">
    <source>
        <dbReference type="ARBA" id="ARBA00022448"/>
    </source>
</evidence>
<dbReference type="EMBL" id="JAAXPG010000018">
    <property type="protein sequence ID" value="NKY99754.1"/>
    <property type="molecule type" value="Genomic_DNA"/>
</dbReference>
<comment type="subcellular location">
    <subcellularLocation>
        <location evidence="1 7">Cell membrane</location>
        <topology evidence="1 7">Multi-pass membrane protein</topology>
    </subcellularLocation>
</comment>
<accession>A0A7X6MFV6</accession>
<evidence type="ECO:0000256" key="7">
    <source>
        <dbReference type="RuleBase" id="RU363032"/>
    </source>
</evidence>
<dbReference type="Pfam" id="PF00528">
    <property type="entry name" value="BPD_transp_1"/>
    <property type="match status" value="1"/>
</dbReference>
<dbReference type="PANTHER" id="PTHR30614:SF21">
    <property type="entry name" value="AMINO ACID ABC TRANSPORTER PERMEASE"/>
    <property type="match status" value="1"/>
</dbReference>
<protein>
    <submittedName>
        <fullName evidence="10">Amino acid ABC transporter permease</fullName>
    </submittedName>
</protein>
<dbReference type="NCBIfam" id="TIGR01726">
    <property type="entry name" value="HEQRo_perm_3TM"/>
    <property type="match status" value="1"/>
</dbReference>
<evidence type="ECO:0000313" key="11">
    <source>
        <dbReference type="Proteomes" id="UP000553209"/>
    </source>
</evidence>
<evidence type="ECO:0000256" key="6">
    <source>
        <dbReference type="ARBA" id="ARBA00023136"/>
    </source>
</evidence>
<dbReference type="RefSeq" id="WP_061082540.1">
    <property type="nucleotide sequence ID" value="NZ_JAAXPG010000018.1"/>
</dbReference>
<feature type="compositionally biased region" description="Gly residues" evidence="8">
    <location>
        <begin position="324"/>
        <end position="333"/>
    </location>
</feature>
<evidence type="ECO:0000256" key="3">
    <source>
        <dbReference type="ARBA" id="ARBA00022475"/>
    </source>
</evidence>
<dbReference type="GO" id="GO:0006865">
    <property type="term" value="P:amino acid transport"/>
    <property type="evidence" value="ECO:0007669"/>
    <property type="project" value="TreeGrafter"/>
</dbReference>
<feature type="transmembrane region" description="Helical" evidence="7">
    <location>
        <begin position="102"/>
        <end position="122"/>
    </location>
</feature>
<keyword evidence="5 7" id="KW-1133">Transmembrane helix</keyword>
<dbReference type="InterPro" id="IPR035906">
    <property type="entry name" value="MetI-like_sf"/>
</dbReference>
<dbReference type="AlphaFoldDB" id="A0A7X6MFV6"/>
<proteinExistence type="inferred from homology"/>
<feature type="domain" description="ABC transmembrane type-1" evidence="9">
    <location>
        <begin position="98"/>
        <end position="295"/>
    </location>
</feature>
<keyword evidence="2 7" id="KW-0813">Transport</keyword>
<keyword evidence="11" id="KW-1185">Reference proteome</keyword>
<dbReference type="CDD" id="cd06261">
    <property type="entry name" value="TM_PBP2"/>
    <property type="match status" value="1"/>
</dbReference>
<reference evidence="10 11" key="1">
    <citation type="submission" date="2020-04" db="EMBL/GenBank/DDBJ databases">
        <title>MicrobeNet Type strains.</title>
        <authorList>
            <person name="Nicholson A.C."/>
        </authorList>
    </citation>
    <scope>NUCLEOTIDE SEQUENCE [LARGE SCALE GENOMIC DNA]</scope>
    <source>
        <strain evidence="10 11">ATCC 23612</strain>
    </source>
</reference>
<evidence type="ECO:0000256" key="8">
    <source>
        <dbReference type="SAM" id="MobiDB-lite"/>
    </source>
</evidence>
<dbReference type="GO" id="GO:0022857">
    <property type="term" value="F:transmembrane transporter activity"/>
    <property type="evidence" value="ECO:0007669"/>
    <property type="project" value="InterPro"/>
</dbReference>
<name>A0A7X6MFV6_9ACTN</name>
<feature type="region of interest" description="Disordered" evidence="8">
    <location>
        <begin position="306"/>
        <end position="379"/>
    </location>
</feature>
<sequence length="379" mass="40113">MSAQTSVLFDAPGPKARRRNVVYTVITGFLAVIGLGILYLGFNGTLRDTGFSLFNPLTWGPLGDPATWAVNPAGEWTADKWEPFLRPATWTDYVLPGLQNTLTAALTASVLAIVFGLVFGIGRLSDQWWIRVPAGAVVEFFRGIPLLMLIFFTMALPIVAYQLFDIPAGTFQVSALAAVVTGLTLYNGSVLAEVFRAGILAVPKGQSEAAQAIGMTRGQNMRLILIPQAITAMMPAIVAQLVVLLKDSALGYIIAFPEMLRSFTLLATREGNVIPAAIICAAIYIAINLSLSRVAIWLERRNARRGRPSAKPVGGADVPVRPSGTGGGTGGDGLKVNGPAGSVAVEPTVQEPLPDALDGSRPAKSDDGDDADGERDRKG</sequence>
<feature type="transmembrane region" description="Helical" evidence="7">
    <location>
        <begin position="143"/>
        <end position="164"/>
    </location>
</feature>
<dbReference type="PANTHER" id="PTHR30614">
    <property type="entry name" value="MEMBRANE COMPONENT OF AMINO ACID ABC TRANSPORTER"/>
    <property type="match status" value="1"/>
</dbReference>
<evidence type="ECO:0000256" key="1">
    <source>
        <dbReference type="ARBA" id="ARBA00004651"/>
    </source>
</evidence>
<feature type="transmembrane region" description="Helical" evidence="7">
    <location>
        <begin position="21"/>
        <end position="42"/>
    </location>
</feature>
<evidence type="ECO:0000259" key="9">
    <source>
        <dbReference type="PROSITE" id="PS50928"/>
    </source>
</evidence>
<dbReference type="InterPro" id="IPR043429">
    <property type="entry name" value="ArtM/GltK/GlnP/TcyL/YhdX-like"/>
</dbReference>
<evidence type="ECO:0000313" key="10">
    <source>
        <dbReference type="EMBL" id="NKY99754.1"/>
    </source>
</evidence>
<dbReference type="Gene3D" id="1.10.3720.10">
    <property type="entry name" value="MetI-like"/>
    <property type="match status" value="1"/>
</dbReference>
<keyword evidence="4 7" id="KW-0812">Transmembrane</keyword>
<comment type="similarity">
    <text evidence="7">Belongs to the binding-protein-dependent transport system permease family.</text>
</comment>
<gene>
    <name evidence="10" type="ORF">HGB44_19090</name>
</gene>
<dbReference type="InterPro" id="IPR010065">
    <property type="entry name" value="AA_ABC_transptr_permease_3TM"/>
</dbReference>
<dbReference type="Proteomes" id="UP000553209">
    <property type="component" value="Unassembled WGS sequence"/>
</dbReference>
<comment type="caution">
    <text evidence="10">The sequence shown here is derived from an EMBL/GenBank/DDBJ whole genome shotgun (WGS) entry which is preliminary data.</text>
</comment>
<feature type="transmembrane region" description="Helical" evidence="7">
    <location>
        <begin position="223"/>
        <end position="243"/>
    </location>
</feature>
<keyword evidence="3" id="KW-1003">Cell membrane</keyword>
<feature type="transmembrane region" description="Helical" evidence="7">
    <location>
        <begin position="273"/>
        <end position="298"/>
    </location>
</feature>
<feature type="transmembrane region" description="Helical" evidence="7">
    <location>
        <begin position="176"/>
        <end position="202"/>
    </location>
</feature>
<dbReference type="InterPro" id="IPR000515">
    <property type="entry name" value="MetI-like"/>
</dbReference>
<dbReference type="PROSITE" id="PS50928">
    <property type="entry name" value="ABC_TM1"/>
    <property type="match status" value="1"/>
</dbReference>
<dbReference type="SUPFAM" id="SSF161098">
    <property type="entry name" value="MetI-like"/>
    <property type="match status" value="1"/>
</dbReference>
<evidence type="ECO:0000256" key="5">
    <source>
        <dbReference type="ARBA" id="ARBA00022989"/>
    </source>
</evidence>
<organism evidence="10 11">
    <name type="scientific">Nocardiopsis alborubida</name>
    <dbReference type="NCBI Taxonomy" id="146802"/>
    <lineage>
        <taxon>Bacteria</taxon>
        <taxon>Bacillati</taxon>
        <taxon>Actinomycetota</taxon>
        <taxon>Actinomycetes</taxon>
        <taxon>Streptosporangiales</taxon>
        <taxon>Nocardiopsidaceae</taxon>
        <taxon>Nocardiopsis</taxon>
    </lineage>
</organism>
<keyword evidence="6 7" id="KW-0472">Membrane</keyword>
<evidence type="ECO:0000256" key="4">
    <source>
        <dbReference type="ARBA" id="ARBA00022692"/>
    </source>
</evidence>
<dbReference type="GO" id="GO:0043190">
    <property type="term" value="C:ATP-binding cassette (ABC) transporter complex"/>
    <property type="evidence" value="ECO:0007669"/>
    <property type="project" value="InterPro"/>
</dbReference>